<accession>A8S9A1</accession>
<dbReference type="HOGENOM" id="CLU_2787719_0_0_9"/>
<sequence length="68" mass="7902">MGFTGKILLYVKFVKRVLENPYSHTHPPYHVGNHGHDLVIMSSPKMLTPNEYDVFFSFLENTVMKNAY</sequence>
<evidence type="ECO:0000313" key="1">
    <source>
        <dbReference type="EMBL" id="EDP22185.1"/>
    </source>
</evidence>
<name>A8S9A1_9FIRM</name>
<reference evidence="1 2" key="1">
    <citation type="submission" date="2007-09" db="EMBL/GenBank/DDBJ databases">
        <title>Draft genome sequence of Faecalibacterium prausnitzii M21/2.</title>
        <authorList>
            <person name="Sudarsanam P."/>
            <person name="Ley R."/>
            <person name="Guruge J."/>
            <person name="Turnbaugh P.J."/>
            <person name="Mahowald M."/>
            <person name="Liep D."/>
            <person name="Gordon J."/>
        </authorList>
    </citation>
    <scope>NUCLEOTIDE SEQUENCE [LARGE SCALE GENOMIC DNA]</scope>
    <source>
        <strain evidence="1 2">M21/2</strain>
    </source>
</reference>
<evidence type="ECO:0000313" key="2">
    <source>
        <dbReference type="Proteomes" id="UP000005945"/>
    </source>
</evidence>
<organism evidence="1 2">
    <name type="scientific">Faecalibacterium prausnitzii M21/2</name>
    <dbReference type="NCBI Taxonomy" id="411485"/>
    <lineage>
        <taxon>Bacteria</taxon>
        <taxon>Bacillati</taxon>
        <taxon>Bacillota</taxon>
        <taxon>Clostridia</taxon>
        <taxon>Eubacteriales</taxon>
        <taxon>Oscillospiraceae</taxon>
        <taxon>Faecalibacterium</taxon>
    </lineage>
</organism>
<dbReference type="EMBL" id="ABED02000022">
    <property type="protein sequence ID" value="EDP22185.1"/>
    <property type="molecule type" value="Genomic_DNA"/>
</dbReference>
<dbReference type="AlphaFoldDB" id="A8S9A1"/>
<dbReference type="Proteomes" id="UP000005945">
    <property type="component" value="Unassembled WGS sequence"/>
</dbReference>
<proteinExistence type="predicted"/>
<gene>
    <name evidence="1" type="ORF">FAEPRAM212_00994</name>
</gene>
<comment type="caution">
    <text evidence="1">The sequence shown here is derived from an EMBL/GenBank/DDBJ whole genome shotgun (WGS) entry which is preliminary data.</text>
</comment>
<protein>
    <submittedName>
        <fullName evidence="1">Uncharacterized protein</fullName>
    </submittedName>
</protein>
<reference evidence="1 2" key="2">
    <citation type="submission" date="2007-09" db="EMBL/GenBank/DDBJ databases">
        <authorList>
            <person name="Fulton L."/>
            <person name="Clifton S."/>
            <person name="Fulton B."/>
            <person name="Xu J."/>
            <person name="Minx P."/>
            <person name="Pepin K.H."/>
            <person name="Johnson M."/>
            <person name="Thiruvilangam P."/>
            <person name="Bhonagiri V."/>
            <person name="Nash W.E."/>
            <person name="Mardis E.R."/>
            <person name="Wilson R.K."/>
        </authorList>
    </citation>
    <scope>NUCLEOTIDE SEQUENCE [LARGE SCALE GENOMIC DNA]</scope>
    <source>
        <strain evidence="1 2">M21/2</strain>
    </source>
</reference>